<gene>
    <name evidence="1" type="ORF">DYU05_03990</name>
</gene>
<dbReference type="RefSeq" id="WP_117381678.1">
    <property type="nucleotide sequence ID" value="NZ_QWDE01000001.1"/>
</dbReference>
<organism evidence="1 2">
    <name type="scientific">Mucilaginibacter terrenus</name>
    <dbReference type="NCBI Taxonomy" id="2482727"/>
    <lineage>
        <taxon>Bacteria</taxon>
        <taxon>Pseudomonadati</taxon>
        <taxon>Bacteroidota</taxon>
        <taxon>Sphingobacteriia</taxon>
        <taxon>Sphingobacteriales</taxon>
        <taxon>Sphingobacteriaceae</taxon>
        <taxon>Mucilaginibacter</taxon>
    </lineage>
</organism>
<evidence type="ECO:0000313" key="2">
    <source>
        <dbReference type="Proteomes" id="UP000260823"/>
    </source>
</evidence>
<comment type="caution">
    <text evidence="1">The sequence shown here is derived from an EMBL/GenBank/DDBJ whole genome shotgun (WGS) entry which is preliminary data.</text>
</comment>
<proteinExistence type="predicted"/>
<name>A0A3E2NUT1_9SPHI</name>
<accession>A0A3E2NUT1</accession>
<dbReference type="EMBL" id="QWDE01000001">
    <property type="protein sequence ID" value="RFZ84776.1"/>
    <property type="molecule type" value="Genomic_DNA"/>
</dbReference>
<evidence type="ECO:0000313" key="1">
    <source>
        <dbReference type="EMBL" id="RFZ84776.1"/>
    </source>
</evidence>
<keyword evidence="2" id="KW-1185">Reference proteome</keyword>
<dbReference type="Proteomes" id="UP000260823">
    <property type="component" value="Unassembled WGS sequence"/>
</dbReference>
<dbReference type="AlphaFoldDB" id="A0A3E2NUT1"/>
<reference evidence="1 2" key="1">
    <citation type="submission" date="2018-08" db="EMBL/GenBank/DDBJ databases">
        <title>Mucilaginibacter terrae sp. nov., isolated from manganese diggings.</title>
        <authorList>
            <person name="Huang Y."/>
            <person name="Zhou Z."/>
        </authorList>
    </citation>
    <scope>NUCLEOTIDE SEQUENCE [LARGE SCALE GENOMIC DNA]</scope>
    <source>
        <strain evidence="1 2">ZH6</strain>
    </source>
</reference>
<protein>
    <submittedName>
        <fullName evidence="1">Uncharacterized protein</fullName>
    </submittedName>
</protein>
<sequence length="68" mass="7698">MDTNQTTPAATLKAFGNDYVYQETFAPGDQQLEQSEAIFKKAGHKIMRKQSKVTPGSIDLYITQKNRF</sequence>